<protein>
    <submittedName>
        <fullName evidence="1">Uncharacterized protein</fullName>
    </submittedName>
</protein>
<dbReference type="Proteomes" id="UP000799754">
    <property type="component" value="Unassembled WGS sequence"/>
</dbReference>
<organism evidence="1 2">
    <name type="scientific">Macroventuria anomochaeta</name>
    <dbReference type="NCBI Taxonomy" id="301207"/>
    <lineage>
        <taxon>Eukaryota</taxon>
        <taxon>Fungi</taxon>
        <taxon>Dikarya</taxon>
        <taxon>Ascomycota</taxon>
        <taxon>Pezizomycotina</taxon>
        <taxon>Dothideomycetes</taxon>
        <taxon>Pleosporomycetidae</taxon>
        <taxon>Pleosporales</taxon>
        <taxon>Pleosporineae</taxon>
        <taxon>Didymellaceae</taxon>
        <taxon>Macroventuria</taxon>
    </lineage>
</organism>
<evidence type="ECO:0000313" key="1">
    <source>
        <dbReference type="EMBL" id="KAF2626720.1"/>
    </source>
</evidence>
<name>A0ACB6RXG5_9PLEO</name>
<gene>
    <name evidence="1" type="ORF">BU25DRAFT_471706</name>
</gene>
<evidence type="ECO:0000313" key="2">
    <source>
        <dbReference type="Proteomes" id="UP000799754"/>
    </source>
</evidence>
<proteinExistence type="predicted"/>
<reference evidence="1" key="1">
    <citation type="journal article" date="2020" name="Stud. Mycol.">
        <title>101 Dothideomycetes genomes: a test case for predicting lifestyles and emergence of pathogens.</title>
        <authorList>
            <person name="Haridas S."/>
            <person name="Albert R."/>
            <person name="Binder M."/>
            <person name="Bloem J."/>
            <person name="Labutti K."/>
            <person name="Salamov A."/>
            <person name="Andreopoulos B."/>
            <person name="Baker S."/>
            <person name="Barry K."/>
            <person name="Bills G."/>
            <person name="Bluhm B."/>
            <person name="Cannon C."/>
            <person name="Castanera R."/>
            <person name="Culley D."/>
            <person name="Daum C."/>
            <person name="Ezra D."/>
            <person name="Gonzalez J."/>
            <person name="Henrissat B."/>
            <person name="Kuo A."/>
            <person name="Liang C."/>
            <person name="Lipzen A."/>
            <person name="Lutzoni F."/>
            <person name="Magnuson J."/>
            <person name="Mondo S."/>
            <person name="Nolan M."/>
            <person name="Ohm R."/>
            <person name="Pangilinan J."/>
            <person name="Park H.-J."/>
            <person name="Ramirez L."/>
            <person name="Alfaro M."/>
            <person name="Sun H."/>
            <person name="Tritt A."/>
            <person name="Yoshinaga Y."/>
            <person name="Zwiers L.-H."/>
            <person name="Turgeon B."/>
            <person name="Goodwin S."/>
            <person name="Spatafora J."/>
            <person name="Crous P."/>
            <person name="Grigoriev I."/>
        </authorList>
    </citation>
    <scope>NUCLEOTIDE SEQUENCE</scope>
    <source>
        <strain evidence="1">CBS 525.71</strain>
    </source>
</reference>
<comment type="caution">
    <text evidence="1">The sequence shown here is derived from an EMBL/GenBank/DDBJ whole genome shotgun (WGS) entry which is preliminary data.</text>
</comment>
<dbReference type="EMBL" id="MU006720">
    <property type="protein sequence ID" value="KAF2626720.1"/>
    <property type="molecule type" value="Genomic_DNA"/>
</dbReference>
<keyword evidence="2" id="KW-1185">Reference proteome</keyword>
<accession>A0ACB6RXG5</accession>
<sequence length="119" mass="13443">MLKDNLPFLGVLDETISFNYLLYRESGSTGYRMRLESVRSLHQFPDNRDVWHDTSSCHANMEPVRPKPHIISSRVMKAPCFSHTLFIAWKHPGTGGTQPATDPLSISVTNAMTLEGPMR</sequence>